<accession>A0A4R4ZL41</accession>
<dbReference type="InterPro" id="IPR027417">
    <property type="entry name" value="P-loop_NTPase"/>
</dbReference>
<evidence type="ECO:0000313" key="2">
    <source>
        <dbReference type="Proteomes" id="UP000295124"/>
    </source>
</evidence>
<proteinExistence type="predicted"/>
<dbReference type="EMBL" id="SMKX01000035">
    <property type="protein sequence ID" value="TDD59498.1"/>
    <property type="molecule type" value="Genomic_DNA"/>
</dbReference>
<dbReference type="AlphaFoldDB" id="A0A4R4ZL41"/>
<evidence type="ECO:0008006" key="3">
    <source>
        <dbReference type="Google" id="ProtNLM"/>
    </source>
</evidence>
<gene>
    <name evidence="1" type="ORF">E1263_14750</name>
</gene>
<protein>
    <recommendedName>
        <fullName evidence="3">UDP-N-acetylglucosamine kinase</fullName>
    </recommendedName>
</protein>
<comment type="caution">
    <text evidence="1">The sequence shown here is derived from an EMBL/GenBank/DDBJ whole genome shotgun (WGS) entry which is preliminary data.</text>
</comment>
<dbReference type="Gene3D" id="3.40.50.300">
    <property type="entry name" value="P-loop containing nucleotide triphosphate hydrolases"/>
    <property type="match status" value="1"/>
</dbReference>
<keyword evidence="2" id="KW-1185">Reference proteome</keyword>
<organism evidence="1 2">
    <name type="scientific">Kribbella antibiotica</name>
    <dbReference type="NCBI Taxonomy" id="190195"/>
    <lineage>
        <taxon>Bacteria</taxon>
        <taxon>Bacillati</taxon>
        <taxon>Actinomycetota</taxon>
        <taxon>Actinomycetes</taxon>
        <taxon>Propionibacteriales</taxon>
        <taxon>Kribbellaceae</taxon>
        <taxon>Kribbella</taxon>
    </lineage>
</organism>
<dbReference type="SUPFAM" id="SSF52540">
    <property type="entry name" value="P-loop containing nucleoside triphosphate hydrolases"/>
    <property type="match status" value="1"/>
</dbReference>
<dbReference type="OrthoDB" id="3820382at2"/>
<sequence length="262" mass="28845">MVWIGGSPGAGKSTISRQLAKARDLPLHPVDLWTYDHLGRMPVFRSLVEEVAETPEAAADVFVKISRARLDVVVEDVTARDLGRVPALVEGPQLFPSLLTADVRTAIWLVADGEQTRKAREERLEGVDDAAARARLEGLLERDAILAGRVREEAAAAGLPLVEVSADPDWAAIMAMVETTLGQLPRLRPGDELSRQRRIENRAACRQVRLWRSDRGFAELPRFPFACECGESGCALTFVGTPDEYEARADVQLRADGHLNHH</sequence>
<reference evidence="1 2" key="1">
    <citation type="submission" date="2019-03" db="EMBL/GenBank/DDBJ databases">
        <title>Draft genome sequences of novel Actinobacteria.</title>
        <authorList>
            <person name="Sahin N."/>
            <person name="Ay H."/>
            <person name="Saygin H."/>
        </authorList>
    </citation>
    <scope>NUCLEOTIDE SEQUENCE [LARGE SCALE GENOMIC DNA]</scope>
    <source>
        <strain evidence="1 2">JCM 13523</strain>
    </source>
</reference>
<evidence type="ECO:0000313" key="1">
    <source>
        <dbReference type="EMBL" id="TDD59498.1"/>
    </source>
</evidence>
<name>A0A4R4ZL41_9ACTN</name>
<dbReference type="Proteomes" id="UP000295124">
    <property type="component" value="Unassembled WGS sequence"/>
</dbReference>